<feature type="active site" description="Proton donor" evidence="7">
    <location>
        <position position="134"/>
    </location>
</feature>
<dbReference type="PANTHER" id="PTHR10755:SF0">
    <property type="entry name" value="OXYGEN-DEPENDENT COPROPORPHYRINOGEN-III OXIDASE, MITOCHONDRIAL"/>
    <property type="match status" value="1"/>
</dbReference>
<dbReference type="PRINTS" id="PR00073">
    <property type="entry name" value="COPRGNOXDASE"/>
</dbReference>
<dbReference type="EC" id="1.3.3.3" evidence="7"/>
<sequence length="334" mass="37934">MANTPVPHTDTVTDSDTGSDIDVVRDYLTGLQDRICAAIESTDGRARFREDQWQRAPDGASAEGTTLASGGGRTRILRDGAVFEQAGIGFSDVSGTRLPPSATAARPELAGASWRAVGVSLVFHPHNPYLPTTHANVRHFRAIRDGETVAWWFGGGFDLTPFYPFDEDVLHWHRTARELCEPFGAQARYDKHKHWCDEYFFLKHRNETRGVGGLFFDDLHEDFERDFAYMRAVGDGFLDAYLPIVERRRDTPFGERERQFQLYRRGRYVEFNLVFDRGTLFGLQSGGRTESILMSLPPLVRWEYGFTPENDSAEARLADYLRPRDWLAELSTKG</sequence>
<feature type="binding site" evidence="7">
    <location>
        <position position="204"/>
    </location>
    <ligand>
        <name>a divalent metal cation</name>
        <dbReference type="ChEBI" id="CHEBI:60240"/>
    </ligand>
</feature>
<dbReference type="PROSITE" id="PS01021">
    <property type="entry name" value="COPROGEN_OXIDASE"/>
    <property type="match status" value="1"/>
</dbReference>
<feature type="binding site" evidence="7">
    <location>
        <position position="134"/>
    </location>
    <ligand>
        <name>a divalent metal cation</name>
        <dbReference type="ChEBI" id="CHEBI:60240"/>
    </ligand>
</feature>
<dbReference type="PANTHER" id="PTHR10755">
    <property type="entry name" value="COPROPORPHYRINOGEN III OXIDASE, MITOCHONDRIAL"/>
    <property type="match status" value="1"/>
</dbReference>
<keyword evidence="4 7" id="KW-0560">Oxidoreductase</keyword>
<dbReference type="HAMAP" id="MF_00333">
    <property type="entry name" value="Coprogen_oxidas"/>
    <property type="match status" value="1"/>
</dbReference>
<evidence type="ECO:0000256" key="4">
    <source>
        <dbReference type="ARBA" id="ARBA00023002"/>
    </source>
</evidence>
<evidence type="ECO:0000256" key="3">
    <source>
        <dbReference type="ARBA" id="ARBA00011738"/>
    </source>
</evidence>
<evidence type="ECO:0000256" key="2">
    <source>
        <dbReference type="ARBA" id="ARBA00010644"/>
    </source>
</evidence>
<feature type="binding site" evidence="7">
    <location>
        <begin position="136"/>
        <end position="138"/>
    </location>
    <ligand>
        <name>substrate</name>
    </ligand>
</feature>
<evidence type="ECO:0000313" key="8">
    <source>
        <dbReference type="EMBL" id="MDR7135586.1"/>
    </source>
</evidence>
<keyword evidence="9" id="KW-1185">Reference proteome</keyword>
<dbReference type="RefSeq" id="WP_310063350.1">
    <property type="nucleotide sequence ID" value="NZ_JAVDVY010000002.1"/>
</dbReference>
<organism evidence="8 9">
    <name type="scientific">Lysobacter niastensis</name>
    <dbReference type="NCBI Taxonomy" id="380629"/>
    <lineage>
        <taxon>Bacteria</taxon>
        <taxon>Pseudomonadati</taxon>
        <taxon>Pseudomonadota</taxon>
        <taxon>Gammaproteobacteria</taxon>
        <taxon>Lysobacterales</taxon>
        <taxon>Lysobacteraceae</taxon>
        <taxon>Lysobacter</taxon>
    </lineage>
</organism>
<feature type="site" description="Important for dimerization" evidence="7">
    <location>
        <position position="204"/>
    </location>
</feature>
<feature type="binding site" evidence="7">
    <location>
        <begin position="286"/>
        <end position="288"/>
    </location>
    <ligand>
        <name>substrate</name>
    </ligand>
</feature>
<comment type="subcellular location">
    <subcellularLocation>
        <location evidence="7">Cytoplasm</location>
    </subcellularLocation>
</comment>
<protein>
    <recommendedName>
        <fullName evidence="7">Oxygen-dependent coproporphyrinogen-III oxidase</fullName>
        <shortName evidence="7">CPO</shortName>
        <shortName evidence="7">Coprogen oxidase</shortName>
        <shortName evidence="7">Coproporphyrinogenase</shortName>
        <ecNumber evidence="7">1.3.3.3</ecNumber>
    </recommendedName>
</protein>
<dbReference type="InterPro" id="IPR036406">
    <property type="entry name" value="Coprogen_oxidase_aer_sf"/>
</dbReference>
<comment type="pathway">
    <text evidence="1 7">Porphyrin-containing compound metabolism; protoporphyrin-IX biosynthesis; protoporphyrinogen-IX from coproporphyrinogen-III (O2 route): step 1/1.</text>
</comment>
<feature type="binding site" evidence="7">
    <location>
        <position position="124"/>
    </location>
    <ligand>
        <name>a divalent metal cation</name>
        <dbReference type="ChEBI" id="CHEBI:60240"/>
    </ligand>
</feature>
<name>A0ABU1WDM5_9GAMM</name>
<proteinExistence type="inferred from homology"/>
<evidence type="ECO:0000256" key="1">
    <source>
        <dbReference type="ARBA" id="ARBA00005168"/>
    </source>
</evidence>
<dbReference type="Gene3D" id="3.40.1500.10">
    <property type="entry name" value="Coproporphyrinogen III oxidase, aerobic"/>
    <property type="match status" value="1"/>
</dbReference>
<keyword evidence="5 7" id="KW-0350">Heme biosynthesis</keyword>
<comment type="caution">
    <text evidence="8">The sequence shown here is derived from an EMBL/GenBank/DDBJ whole genome shotgun (WGS) entry which is preliminary data.</text>
</comment>
<evidence type="ECO:0000256" key="7">
    <source>
        <dbReference type="HAMAP-Rule" id="MF_00333"/>
    </source>
</evidence>
<reference evidence="8 9" key="1">
    <citation type="submission" date="2023-07" db="EMBL/GenBank/DDBJ databases">
        <title>Sorghum-associated microbial communities from plants grown in Nebraska, USA.</title>
        <authorList>
            <person name="Schachtman D."/>
        </authorList>
    </citation>
    <scope>NUCLEOTIDE SEQUENCE [LARGE SCALE GENOMIC DNA]</scope>
    <source>
        <strain evidence="8 9">BE198</strain>
    </source>
</reference>
<feature type="region of interest" description="Important for dimerization" evidence="7">
    <location>
        <begin position="268"/>
        <end position="303"/>
    </location>
</feature>
<dbReference type="Pfam" id="PF01218">
    <property type="entry name" value="Coprogen_oxidas"/>
    <property type="match status" value="1"/>
</dbReference>
<comment type="catalytic activity">
    <reaction evidence="7">
        <text>coproporphyrinogen III + O2 + 2 H(+) = protoporphyrinogen IX + 2 CO2 + 2 H2O</text>
        <dbReference type="Rhea" id="RHEA:18257"/>
        <dbReference type="ChEBI" id="CHEBI:15377"/>
        <dbReference type="ChEBI" id="CHEBI:15378"/>
        <dbReference type="ChEBI" id="CHEBI:15379"/>
        <dbReference type="ChEBI" id="CHEBI:16526"/>
        <dbReference type="ChEBI" id="CHEBI:57307"/>
        <dbReference type="ChEBI" id="CHEBI:57309"/>
        <dbReference type="EC" id="1.3.3.3"/>
    </reaction>
</comment>
<evidence type="ECO:0000256" key="6">
    <source>
        <dbReference type="ARBA" id="ARBA00023244"/>
    </source>
</evidence>
<evidence type="ECO:0000256" key="5">
    <source>
        <dbReference type="ARBA" id="ARBA00023133"/>
    </source>
</evidence>
<comment type="subunit">
    <text evidence="3 7">Homodimer.</text>
</comment>
<gene>
    <name evidence="7" type="primary">hemF</name>
    <name evidence="8" type="ORF">J2X06_002795</name>
</gene>
<dbReference type="SUPFAM" id="SSF102886">
    <property type="entry name" value="Coproporphyrinogen III oxidase"/>
    <property type="match status" value="1"/>
</dbReference>
<accession>A0ABU1WDM5</accession>
<keyword evidence="7" id="KW-0479">Metal-binding</keyword>
<keyword evidence="6 7" id="KW-0627">Porphyrin biosynthesis</keyword>
<comment type="function">
    <text evidence="7">Involved in the heme biosynthesis. Catalyzes the aerobic oxidative decarboxylation of propionate groups of rings A and B of coproporphyrinogen-III to yield the vinyl groups in protoporphyrinogen-IX.</text>
</comment>
<keyword evidence="7" id="KW-0963">Cytoplasm</keyword>
<comment type="similarity">
    <text evidence="2 7">Belongs to the aerobic coproporphyrinogen-III oxidase family.</text>
</comment>
<dbReference type="Proteomes" id="UP001251524">
    <property type="component" value="Unassembled WGS sequence"/>
</dbReference>
<dbReference type="NCBIfam" id="NF003727">
    <property type="entry name" value="PRK05330.1"/>
    <property type="match status" value="1"/>
</dbReference>
<feature type="binding site" evidence="7">
    <location>
        <position position="173"/>
    </location>
    <ligand>
        <name>a divalent metal cation</name>
        <dbReference type="ChEBI" id="CHEBI:60240"/>
    </ligand>
</feature>
<dbReference type="InterPro" id="IPR018375">
    <property type="entry name" value="Coprogen_oxidase_CS"/>
</dbReference>
<comment type="cofactor">
    <cofactor evidence="7">
        <name>a divalent metal cation</name>
        <dbReference type="ChEBI" id="CHEBI:60240"/>
    </cofactor>
</comment>
<feature type="binding site" evidence="7">
    <location>
        <position position="120"/>
    </location>
    <ligand>
        <name>substrate</name>
    </ligand>
</feature>
<dbReference type="PIRSF" id="PIRSF000166">
    <property type="entry name" value="Coproporphyri_ox"/>
    <property type="match status" value="1"/>
</dbReference>
<dbReference type="GO" id="GO:0004109">
    <property type="term" value="F:coproporphyrinogen oxidase activity"/>
    <property type="evidence" value="ECO:0007669"/>
    <property type="project" value="UniProtKB-EC"/>
</dbReference>
<evidence type="ECO:0000313" key="9">
    <source>
        <dbReference type="Proteomes" id="UP001251524"/>
    </source>
</evidence>
<dbReference type="EMBL" id="JAVDVY010000002">
    <property type="protein sequence ID" value="MDR7135586.1"/>
    <property type="molecule type" value="Genomic_DNA"/>
</dbReference>
<dbReference type="InterPro" id="IPR001260">
    <property type="entry name" value="Coprogen_oxidase_aer"/>
</dbReference>